<evidence type="ECO:0000313" key="2">
    <source>
        <dbReference type="EMBL" id="KAL0961573.1"/>
    </source>
</evidence>
<reference evidence="2 3" key="1">
    <citation type="submission" date="2024-06" db="EMBL/GenBank/DDBJ databases">
        <authorList>
            <person name="Pan Q."/>
            <person name="Wen M."/>
            <person name="Jouanno E."/>
            <person name="Zahm M."/>
            <person name="Klopp C."/>
            <person name="Cabau C."/>
            <person name="Louis A."/>
            <person name="Berthelot C."/>
            <person name="Parey E."/>
            <person name="Roest Crollius H."/>
            <person name="Montfort J."/>
            <person name="Robinson-Rechavi M."/>
            <person name="Bouchez O."/>
            <person name="Lampietro C."/>
            <person name="Lopez Roques C."/>
            <person name="Donnadieu C."/>
            <person name="Postlethwait J."/>
            <person name="Bobe J."/>
            <person name="Verreycken H."/>
            <person name="Guiguen Y."/>
        </authorList>
    </citation>
    <scope>NUCLEOTIDE SEQUENCE [LARGE SCALE GENOMIC DNA]</scope>
    <source>
        <strain evidence="2">Up_M1</strain>
        <tissue evidence="2">Testis</tissue>
    </source>
</reference>
<name>A0ABD0WG55_UMBPY</name>
<dbReference type="AlphaFoldDB" id="A0ABD0WG55"/>
<feature type="compositionally biased region" description="Polar residues" evidence="1">
    <location>
        <begin position="82"/>
        <end position="98"/>
    </location>
</feature>
<dbReference type="EMBL" id="JAGEUA010000231">
    <property type="protein sequence ID" value="KAL0961573.1"/>
    <property type="molecule type" value="Genomic_DNA"/>
</dbReference>
<proteinExistence type="predicted"/>
<dbReference type="Proteomes" id="UP001557470">
    <property type="component" value="Unassembled WGS sequence"/>
</dbReference>
<feature type="region of interest" description="Disordered" evidence="1">
    <location>
        <begin position="76"/>
        <end position="130"/>
    </location>
</feature>
<protein>
    <submittedName>
        <fullName evidence="2">Uncharacterized protein</fullName>
    </submittedName>
</protein>
<keyword evidence="3" id="KW-1185">Reference proteome</keyword>
<organism evidence="2 3">
    <name type="scientific">Umbra pygmaea</name>
    <name type="common">Eastern mudminnow</name>
    <dbReference type="NCBI Taxonomy" id="75934"/>
    <lineage>
        <taxon>Eukaryota</taxon>
        <taxon>Metazoa</taxon>
        <taxon>Chordata</taxon>
        <taxon>Craniata</taxon>
        <taxon>Vertebrata</taxon>
        <taxon>Euteleostomi</taxon>
        <taxon>Actinopterygii</taxon>
        <taxon>Neopterygii</taxon>
        <taxon>Teleostei</taxon>
        <taxon>Protacanthopterygii</taxon>
        <taxon>Esociformes</taxon>
        <taxon>Umbridae</taxon>
        <taxon>Umbra</taxon>
    </lineage>
</organism>
<accession>A0ABD0WG55</accession>
<evidence type="ECO:0000256" key="1">
    <source>
        <dbReference type="SAM" id="MobiDB-lite"/>
    </source>
</evidence>
<evidence type="ECO:0000313" key="3">
    <source>
        <dbReference type="Proteomes" id="UP001557470"/>
    </source>
</evidence>
<gene>
    <name evidence="2" type="ORF">UPYG_G00355080</name>
</gene>
<comment type="caution">
    <text evidence="2">The sequence shown here is derived from an EMBL/GenBank/DDBJ whole genome shotgun (WGS) entry which is preliminary data.</text>
</comment>
<sequence length="143" mass="15405">MLDNLPPLNQLSPAEALKMAALILMLDNLLLLNQQSPAEALKMAALILMLDNLPPLNQLRPAEALKMAALMTPMESPRKYQGSIQTSKVPKTSIQDSKASMIRTGNAGQHASTEPAKASKGPEDGSPNSTIQMIVMTVRMDDL</sequence>